<dbReference type="InterPro" id="IPR050314">
    <property type="entry name" value="Glycosyl_Hydrlase_18"/>
</dbReference>
<dbReference type="Gene3D" id="3.20.20.80">
    <property type="entry name" value="Glycosidases"/>
    <property type="match status" value="1"/>
</dbReference>
<dbReference type="PANTHER" id="PTHR11177">
    <property type="entry name" value="CHITINASE"/>
    <property type="match status" value="1"/>
</dbReference>
<feature type="signal peptide" evidence="7">
    <location>
        <begin position="1"/>
        <end position="20"/>
    </location>
</feature>
<dbReference type="InterPro" id="IPR001579">
    <property type="entry name" value="Glyco_hydro_18_chit_AS"/>
</dbReference>
<dbReference type="PANTHER" id="PTHR11177:SF360">
    <property type="entry name" value="CHITINASE 4-RELATED"/>
    <property type="match status" value="1"/>
</dbReference>
<organism evidence="9">
    <name type="scientific">Monochamus alternatus</name>
    <name type="common">Japanese pine sawyer beetle</name>
    <dbReference type="NCBI Taxonomy" id="192382"/>
    <lineage>
        <taxon>Eukaryota</taxon>
        <taxon>Metazoa</taxon>
        <taxon>Ecdysozoa</taxon>
        <taxon>Arthropoda</taxon>
        <taxon>Hexapoda</taxon>
        <taxon>Insecta</taxon>
        <taxon>Pterygota</taxon>
        <taxon>Neoptera</taxon>
        <taxon>Endopterygota</taxon>
        <taxon>Coleoptera</taxon>
        <taxon>Polyphaga</taxon>
        <taxon>Cucujiformia</taxon>
        <taxon>Chrysomeloidea</taxon>
        <taxon>Cerambycidae</taxon>
        <taxon>Lamiinae</taxon>
        <taxon>Monochamini</taxon>
        <taxon>Monochamus</taxon>
    </lineage>
</organism>
<dbReference type="GO" id="GO:0008061">
    <property type="term" value="F:chitin binding"/>
    <property type="evidence" value="ECO:0007669"/>
    <property type="project" value="InterPro"/>
</dbReference>
<dbReference type="InterPro" id="IPR011583">
    <property type="entry name" value="Chitinase_II/V-like_cat"/>
</dbReference>
<dbReference type="GO" id="GO:0004568">
    <property type="term" value="F:chitinase activity"/>
    <property type="evidence" value="ECO:0007669"/>
    <property type="project" value="UniProtKB-ARBA"/>
</dbReference>
<dbReference type="FunFam" id="3.10.50.10:FF:000003">
    <property type="entry name" value="Class V chitinase CHIT5b"/>
    <property type="match status" value="1"/>
</dbReference>
<evidence type="ECO:0000256" key="6">
    <source>
        <dbReference type="RuleBase" id="RU004453"/>
    </source>
</evidence>
<dbReference type="SUPFAM" id="SSF54556">
    <property type="entry name" value="Chitinase insertion domain"/>
    <property type="match status" value="1"/>
</dbReference>
<evidence type="ECO:0000256" key="5">
    <source>
        <dbReference type="RuleBase" id="RU000489"/>
    </source>
</evidence>
<evidence type="ECO:0000313" key="9">
    <source>
        <dbReference type="EMBL" id="WNT43923.1"/>
    </source>
</evidence>
<name>A0AA96SFQ2_MONAT</name>
<dbReference type="GO" id="GO:0005576">
    <property type="term" value="C:extracellular region"/>
    <property type="evidence" value="ECO:0007669"/>
    <property type="project" value="TreeGrafter"/>
</dbReference>
<proteinExistence type="evidence at transcript level"/>
<sequence length="371" mass="41534">MYLKSLLICLAVFIQHFAAGTKIICYYESWNAYDGYNPEDFDASLCTHVNYAFIGLWEDGNVRVEDDSLDIDQGLYKRVTDLKLKNPDLKVLLSVGGGSDGAAELFSGMAADAGKRGAFIGSASYFISTYNFDGLDIDWEYPYENDRDNYINLLEQVRSAFNEHGWLLTVAASADPNGYAYNVPRMNEILDWINVMTYDMYGSWSSYTGQCSPLYASSVEDEWERNTLNLAAAGNNWVNAGASKDKLAMGIAFYGRSFTLSDPNQHGLHAPFDSIGVGDGAPNYRQICENYDSWTRVWDDEQKNPYKYSGNQWIGYDDPDSIWIKTDYIKNNNFGGVMIWPIDGDDVHGTCGMVQTLLKHVNGALGNIDCC</sequence>
<feature type="domain" description="GH18" evidence="8">
    <location>
        <begin position="21"/>
        <end position="368"/>
    </location>
</feature>
<dbReference type="PROSITE" id="PS51910">
    <property type="entry name" value="GH18_2"/>
    <property type="match status" value="1"/>
</dbReference>
<reference evidence="9" key="1">
    <citation type="submission" date="2022-08" db="EMBL/GenBank/DDBJ databases">
        <authorList>
            <person name="Fang S."/>
        </authorList>
    </citation>
    <scope>NUCLEOTIDE SEQUENCE</scope>
</reference>
<keyword evidence="2 5" id="KW-0378">Hydrolase</keyword>
<dbReference type="InterPro" id="IPR029070">
    <property type="entry name" value="Chitinase_insertion_sf"/>
</dbReference>
<protein>
    <submittedName>
        <fullName evidence="9">Chitinase 1</fullName>
    </submittedName>
</protein>
<dbReference type="InterPro" id="IPR001223">
    <property type="entry name" value="Glyco_hydro18_cat"/>
</dbReference>
<keyword evidence="4 5" id="KW-0326">Glycosidase</keyword>
<dbReference type="InterPro" id="IPR017853">
    <property type="entry name" value="GH"/>
</dbReference>
<keyword evidence="3" id="KW-0325">Glycoprotein</keyword>
<dbReference type="Pfam" id="PF00704">
    <property type="entry name" value="Glyco_hydro_18"/>
    <property type="match status" value="1"/>
</dbReference>
<evidence type="ECO:0000256" key="3">
    <source>
        <dbReference type="ARBA" id="ARBA00023180"/>
    </source>
</evidence>
<evidence type="ECO:0000256" key="1">
    <source>
        <dbReference type="ARBA" id="ARBA00022729"/>
    </source>
</evidence>
<dbReference type="AlphaFoldDB" id="A0AA96SFQ2"/>
<feature type="chain" id="PRO_5041725829" evidence="7">
    <location>
        <begin position="21"/>
        <end position="371"/>
    </location>
</feature>
<comment type="similarity">
    <text evidence="6">Belongs to the glycosyl hydrolase 18 family.</text>
</comment>
<dbReference type="SMART" id="SM00636">
    <property type="entry name" value="Glyco_18"/>
    <property type="match status" value="1"/>
</dbReference>
<evidence type="ECO:0000256" key="4">
    <source>
        <dbReference type="ARBA" id="ARBA00023295"/>
    </source>
</evidence>
<dbReference type="GO" id="GO:0006032">
    <property type="term" value="P:chitin catabolic process"/>
    <property type="evidence" value="ECO:0007669"/>
    <property type="project" value="UniProtKB-ARBA"/>
</dbReference>
<dbReference type="SUPFAM" id="SSF51445">
    <property type="entry name" value="(Trans)glycosidases"/>
    <property type="match status" value="1"/>
</dbReference>
<evidence type="ECO:0000256" key="2">
    <source>
        <dbReference type="ARBA" id="ARBA00022801"/>
    </source>
</evidence>
<dbReference type="EMBL" id="OP314540">
    <property type="protein sequence ID" value="WNT43923.1"/>
    <property type="molecule type" value="mRNA"/>
</dbReference>
<evidence type="ECO:0000259" key="8">
    <source>
        <dbReference type="PROSITE" id="PS51910"/>
    </source>
</evidence>
<evidence type="ECO:0000256" key="7">
    <source>
        <dbReference type="SAM" id="SignalP"/>
    </source>
</evidence>
<accession>A0AA96SFQ2</accession>
<dbReference type="GO" id="GO:0005975">
    <property type="term" value="P:carbohydrate metabolic process"/>
    <property type="evidence" value="ECO:0007669"/>
    <property type="project" value="InterPro"/>
</dbReference>
<keyword evidence="1 7" id="KW-0732">Signal</keyword>
<dbReference type="Gene3D" id="3.10.50.10">
    <property type="match status" value="1"/>
</dbReference>
<dbReference type="PROSITE" id="PS01095">
    <property type="entry name" value="GH18_1"/>
    <property type="match status" value="1"/>
</dbReference>